<name>Q1N2I0_9GAMM</name>
<dbReference type="SUPFAM" id="SSF53067">
    <property type="entry name" value="Actin-like ATPase domain"/>
    <property type="match status" value="2"/>
</dbReference>
<organism evidence="2 3">
    <name type="scientific">Bermanella marisrubri</name>
    <dbReference type="NCBI Taxonomy" id="207949"/>
    <lineage>
        <taxon>Bacteria</taxon>
        <taxon>Pseudomonadati</taxon>
        <taxon>Pseudomonadota</taxon>
        <taxon>Gammaproteobacteria</taxon>
        <taxon>Oceanospirillales</taxon>
        <taxon>Oceanospirillaceae</taxon>
        <taxon>Bermanella</taxon>
    </lineage>
</organism>
<dbReference type="PANTHER" id="PTHR32432">
    <property type="entry name" value="CELL DIVISION PROTEIN FTSA-RELATED"/>
    <property type="match status" value="1"/>
</dbReference>
<protein>
    <submittedName>
        <fullName evidence="2">Tfp pilus assembly protein, ATPase PilM</fullName>
    </submittedName>
</protein>
<dbReference type="Gene3D" id="3.30.420.40">
    <property type="match status" value="2"/>
</dbReference>
<feature type="domain" description="SHS2" evidence="1">
    <location>
        <begin position="13"/>
        <end position="180"/>
    </location>
</feature>
<dbReference type="EMBL" id="AAQH01000007">
    <property type="protein sequence ID" value="EAT12427.1"/>
    <property type="molecule type" value="Genomic_DNA"/>
</dbReference>
<dbReference type="AlphaFoldDB" id="Q1N2I0"/>
<dbReference type="InterPro" id="IPR005883">
    <property type="entry name" value="PilM"/>
</dbReference>
<evidence type="ECO:0000313" key="2">
    <source>
        <dbReference type="EMBL" id="EAT12427.1"/>
    </source>
</evidence>
<dbReference type="OrthoDB" id="9773403at2"/>
<dbReference type="InterPro" id="IPR003494">
    <property type="entry name" value="SHS2_FtsA"/>
</dbReference>
<evidence type="ECO:0000313" key="3">
    <source>
        <dbReference type="Proteomes" id="UP000004263"/>
    </source>
</evidence>
<dbReference type="STRING" id="207949.RED65_16356"/>
<dbReference type="GO" id="GO:0051301">
    <property type="term" value="P:cell division"/>
    <property type="evidence" value="ECO:0007669"/>
    <property type="project" value="InterPro"/>
</dbReference>
<dbReference type="Gene3D" id="3.30.1490.300">
    <property type="match status" value="1"/>
</dbReference>
<keyword evidence="3" id="KW-1185">Reference proteome</keyword>
<dbReference type="SMART" id="SM00842">
    <property type="entry name" value="FtsA"/>
    <property type="match status" value="1"/>
</dbReference>
<dbReference type="Proteomes" id="UP000004263">
    <property type="component" value="Unassembled WGS sequence"/>
</dbReference>
<dbReference type="PANTHER" id="PTHR32432:SF3">
    <property type="entry name" value="ETHANOLAMINE UTILIZATION PROTEIN EUTJ"/>
    <property type="match status" value="1"/>
</dbReference>
<dbReference type="CDD" id="cd24049">
    <property type="entry name" value="ASKHA_NBD_PilM"/>
    <property type="match status" value="1"/>
</dbReference>
<proteinExistence type="predicted"/>
<dbReference type="InterPro" id="IPR043129">
    <property type="entry name" value="ATPase_NBD"/>
</dbReference>
<gene>
    <name evidence="2" type="ORF">RED65_16356</name>
</gene>
<evidence type="ECO:0000259" key="1">
    <source>
        <dbReference type="SMART" id="SM00842"/>
    </source>
</evidence>
<sequence>MLANLFKKKNKAVLGVDISSTRVKLIELTKNNDRMQVEAYASEILPENAVVEQSISDEEVVGGVIKKALTRSRSTCKRGAVAVAGSAVITKTIQMAADMNDDERENQIKVEADQYIPYPLEEVAMDFEVQGPVEGNEQQVDVLLAACRKETVELREDSIEIGGLESAVVDVEAYCIERAYQLLEPQLEGDNIDTVAIIDIGATMTTLNVLHQGSIIYNREQMFGGQQLTEEIQRRYGISAEEATRAKLEGGLPDDYETEILLPFKESVVQQVSRSLQFFYSSSQYNDVDYVILAGGTSSLDGLAQLVQEKIGTPALIANPFANMTVGPKVNAQMLSNDAPGLLVACGLALRSFD</sequence>
<reference evidence="2 3" key="1">
    <citation type="submission" date="2006-03" db="EMBL/GenBank/DDBJ databases">
        <authorList>
            <person name="Pinhassi J."/>
            <person name="Pedros-Alio C."/>
            <person name="Ferriera S."/>
            <person name="Johnson J."/>
            <person name="Kravitz S."/>
            <person name="Halpern A."/>
            <person name="Remington K."/>
            <person name="Beeson K."/>
            <person name="Tran B."/>
            <person name="Rogers Y.-H."/>
            <person name="Friedman R."/>
            <person name="Venter J.C."/>
        </authorList>
    </citation>
    <scope>NUCLEOTIDE SEQUENCE [LARGE SCALE GENOMIC DNA]</scope>
    <source>
        <strain evidence="2 3">RED65</strain>
    </source>
</reference>
<dbReference type="InterPro" id="IPR050696">
    <property type="entry name" value="FtsA/MreB"/>
</dbReference>
<comment type="caution">
    <text evidence="2">The sequence shown here is derived from an EMBL/GenBank/DDBJ whole genome shotgun (WGS) entry which is preliminary data.</text>
</comment>
<dbReference type="RefSeq" id="WP_007018236.1">
    <property type="nucleotide sequence ID" value="NZ_CH724116.1"/>
</dbReference>
<dbReference type="Pfam" id="PF11104">
    <property type="entry name" value="PilM_2"/>
    <property type="match status" value="1"/>
</dbReference>
<dbReference type="HOGENOM" id="CLU_050686_1_0_6"/>
<dbReference type="NCBIfam" id="TIGR01175">
    <property type="entry name" value="pilM"/>
    <property type="match status" value="1"/>
</dbReference>
<dbReference type="PIRSF" id="PIRSF019169">
    <property type="entry name" value="PilM"/>
    <property type="match status" value="1"/>
</dbReference>
<accession>Q1N2I0</accession>